<dbReference type="HOGENOM" id="CLU_1240885_0_0_1"/>
<protein>
    <submittedName>
        <fullName evidence="1">Putative aldehyde dehydrogenase protein</fullName>
    </submittedName>
</protein>
<sequence length="223" mass="24536">MASAQDLALERLQLAATDRRADNVRYRQDQLQALHKALREAAASILSDTISQIDSVLRSLLLKALDFNTFCITKTVTDQSILDTGILVDQTASGPRATLTNQLLSSSKARAIAVVDRTANIEEAAKAIAKARFSFGGTSPYAPDLVLINEFAKKEFFEACSKYATLSFAKESTIKKTSGNQNEATRKAVKDAEDRRQVSSFGSNDFKLVDILDKWVYSIFTKT</sequence>
<keyword evidence="2" id="KW-1185">Reference proteome</keyword>
<organism evidence="1 2">
    <name type="scientific">Phaeoacremonium minimum (strain UCR-PA7)</name>
    <name type="common">Esca disease fungus</name>
    <name type="synonym">Togninia minima</name>
    <dbReference type="NCBI Taxonomy" id="1286976"/>
    <lineage>
        <taxon>Eukaryota</taxon>
        <taxon>Fungi</taxon>
        <taxon>Dikarya</taxon>
        <taxon>Ascomycota</taxon>
        <taxon>Pezizomycotina</taxon>
        <taxon>Sordariomycetes</taxon>
        <taxon>Sordariomycetidae</taxon>
        <taxon>Togniniales</taxon>
        <taxon>Togniniaceae</taxon>
        <taxon>Phaeoacremonium</taxon>
    </lineage>
</organism>
<dbReference type="GO" id="GO:0016620">
    <property type="term" value="F:oxidoreductase activity, acting on the aldehyde or oxo group of donors, NAD or NADP as acceptor"/>
    <property type="evidence" value="ECO:0007669"/>
    <property type="project" value="InterPro"/>
</dbReference>
<dbReference type="InterPro" id="IPR016161">
    <property type="entry name" value="Ald_DH/histidinol_DH"/>
</dbReference>
<dbReference type="InterPro" id="IPR016163">
    <property type="entry name" value="Ald_DH_C"/>
</dbReference>
<accession>R8BUF1</accession>
<reference evidence="2" key="1">
    <citation type="journal article" date="2013" name="Genome Announc.">
        <title>Draft genome sequence of the ascomycete Phaeoacremonium aleophilum strain UCR-PA7, a causal agent of the esca disease complex in grapevines.</title>
        <authorList>
            <person name="Blanco-Ulate B."/>
            <person name="Rolshausen P."/>
            <person name="Cantu D."/>
        </authorList>
    </citation>
    <scope>NUCLEOTIDE SEQUENCE [LARGE SCALE GENOMIC DNA]</scope>
    <source>
        <strain evidence="2">UCR-PA7</strain>
    </source>
</reference>
<dbReference type="Gene3D" id="3.40.309.10">
    <property type="entry name" value="Aldehyde Dehydrogenase, Chain A, domain 2"/>
    <property type="match status" value="1"/>
</dbReference>
<dbReference type="AlphaFoldDB" id="R8BUF1"/>
<dbReference type="EMBL" id="KB932883">
    <property type="protein sequence ID" value="EOO02996.1"/>
    <property type="molecule type" value="Genomic_DNA"/>
</dbReference>
<dbReference type="KEGG" id="tmn:UCRPA7_1520"/>
<dbReference type="Proteomes" id="UP000014074">
    <property type="component" value="Unassembled WGS sequence"/>
</dbReference>
<dbReference type="eggNOG" id="KOG2456">
    <property type="taxonomic scope" value="Eukaryota"/>
</dbReference>
<evidence type="ECO:0000313" key="2">
    <source>
        <dbReference type="Proteomes" id="UP000014074"/>
    </source>
</evidence>
<name>R8BUF1_PHAM7</name>
<evidence type="ECO:0000313" key="1">
    <source>
        <dbReference type="EMBL" id="EOO02996.1"/>
    </source>
</evidence>
<dbReference type="OrthoDB" id="5596991at2759"/>
<gene>
    <name evidence="1" type="ORF">UCRPA7_1520</name>
</gene>
<dbReference type="SUPFAM" id="SSF53720">
    <property type="entry name" value="ALDH-like"/>
    <property type="match status" value="1"/>
</dbReference>
<dbReference type="GeneID" id="19321677"/>
<dbReference type="RefSeq" id="XP_007912291.1">
    <property type="nucleotide sequence ID" value="XM_007914100.1"/>
</dbReference>
<proteinExistence type="predicted"/>